<dbReference type="InterPro" id="IPR000639">
    <property type="entry name" value="Epox_hydrolase-like"/>
</dbReference>
<dbReference type="GO" id="GO:0016020">
    <property type="term" value="C:membrane"/>
    <property type="evidence" value="ECO:0007669"/>
    <property type="project" value="TreeGrafter"/>
</dbReference>
<evidence type="ECO:0000256" key="1">
    <source>
        <dbReference type="ARBA" id="ARBA00022801"/>
    </source>
</evidence>
<dbReference type="OrthoDB" id="9805423at2"/>
<dbReference type="GO" id="GO:0016787">
    <property type="term" value="F:hydrolase activity"/>
    <property type="evidence" value="ECO:0007669"/>
    <property type="project" value="UniProtKB-KW"/>
</dbReference>
<evidence type="ECO:0000313" key="3">
    <source>
        <dbReference type="EMBL" id="AZS13218.1"/>
    </source>
</evidence>
<dbReference type="RefSeq" id="WP_126994679.1">
    <property type="nucleotide sequence ID" value="NZ_CP034346.1"/>
</dbReference>
<dbReference type="KEGG" id="plut:EI981_01100"/>
<dbReference type="InterPro" id="IPR000073">
    <property type="entry name" value="AB_hydrolase_1"/>
</dbReference>
<dbReference type="Pfam" id="PF00561">
    <property type="entry name" value="Abhydrolase_1"/>
    <property type="match status" value="1"/>
</dbReference>
<dbReference type="PRINTS" id="PR00412">
    <property type="entry name" value="EPOXHYDRLASE"/>
</dbReference>
<proteinExistence type="predicted"/>
<dbReference type="PANTHER" id="PTHR43798:SF31">
    <property type="entry name" value="AB HYDROLASE SUPERFAMILY PROTEIN YCLE"/>
    <property type="match status" value="1"/>
</dbReference>
<dbReference type="Proteomes" id="UP000270678">
    <property type="component" value="Chromosome"/>
</dbReference>
<gene>
    <name evidence="3" type="ORF">EI981_01100</name>
</gene>
<evidence type="ECO:0000259" key="2">
    <source>
        <dbReference type="Pfam" id="PF00561"/>
    </source>
</evidence>
<evidence type="ECO:0000313" key="4">
    <source>
        <dbReference type="Proteomes" id="UP000270678"/>
    </source>
</evidence>
<dbReference type="SUPFAM" id="SSF53474">
    <property type="entry name" value="alpha/beta-Hydrolases"/>
    <property type="match status" value="1"/>
</dbReference>
<name>A0A3S9USB9_9BACL</name>
<dbReference type="InterPro" id="IPR029058">
    <property type="entry name" value="AB_hydrolase_fold"/>
</dbReference>
<keyword evidence="1 3" id="KW-0378">Hydrolase</keyword>
<dbReference type="Gene3D" id="3.40.50.1820">
    <property type="entry name" value="alpha/beta hydrolase"/>
    <property type="match status" value="1"/>
</dbReference>
<sequence length="273" mass="31330">MIQDYLNLDDGRLFYTVSGKGDPIFLIHGNFNDHQIWNEQVDTFSKHYKIIRYDLRGYGLSSTPNSSFANVDDLKALIESLRLHNVTLIGSSLGGGVAIDFTLTYPHLVQALILASPSINGNPYPMNMTWQGIKNFFNVRLKGHKKAIESFITNRFWQYFFPSKRKEEARKKVLNNVRKTSNFCRFSPNLSTTVKPYAISRLREINIPTLIITSDQDHPFNIKTAENLHNSIKLSSKIMMQDCGHLPFIEEPHEFNQLVLDFLSNRSSDSIEL</sequence>
<protein>
    <submittedName>
        <fullName evidence="3">Alpha/beta hydrolase</fullName>
    </submittedName>
</protein>
<dbReference type="AlphaFoldDB" id="A0A3S9USB9"/>
<dbReference type="PRINTS" id="PR00111">
    <property type="entry name" value="ABHYDROLASE"/>
</dbReference>
<dbReference type="EMBL" id="CP034346">
    <property type="protein sequence ID" value="AZS13218.1"/>
    <property type="molecule type" value="Genomic_DNA"/>
</dbReference>
<reference evidence="4" key="1">
    <citation type="submission" date="2018-12" db="EMBL/GenBank/DDBJ databases">
        <title>Complete genome sequence of Paenibacillus sp. MBLB1234.</title>
        <authorList>
            <person name="Nam Y.-D."/>
            <person name="Kang J."/>
            <person name="Chung W.-H."/>
            <person name="Park Y.S."/>
        </authorList>
    </citation>
    <scope>NUCLEOTIDE SEQUENCE [LARGE SCALE GENOMIC DNA]</scope>
    <source>
        <strain evidence="4">MBLB1234</strain>
    </source>
</reference>
<dbReference type="PANTHER" id="PTHR43798">
    <property type="entry name" value="MONOACYLGLYCEROL LIPASE"/>
    <property type="match status" value="1"/>
</dbReference>
<organism evidence="3 4">
    <name type="scientific">Paenibacillus lutimineralis</name>
    <dbReference type="NCBI Taxonomy" id="2707005"/>
    <lineage>
        <taxon>Bacteria</taxon>
        <taxon>Bacillati</taxon>
        <taxon>Bacillota</taxon>
        <taxon>Bacilli</taxon>
        <taxon>Bacillales</taxon>
        <taxon>Paenibacillaceae</taxon>
        <taxon>Paenibacillus</taxon>
    </lineage>
</organism>
<feature type="domain" description="AB hydrolase-1" evidence="2">
    <location>
        <begin position="23"/>
        <end position="252"/>
    </location>
</feature>
<accession>A0A3S9USB9</accession>
<dbReference type="InterPro" id="IPR050266">
    <property type="entry name" value="AB_hydrolase_sf"/>
</dbReference>
<keyword evidence="4" id="KW-1185">Reference proteome</keyword>